<accession>A0A401INR4</accession>
<sequence>MTTPDWVKNAIFYQIYPDAFARSVPPQQQWLLDVPLEDWNSPPTFQGYKGGNLWGVIDKLDYLQNLGVTALYFTPIFRSASNHRYHTHDYYQIEPLLGGNEAFDKLLKEAHQRGLKIVLDGVFNHAK</sequence>
<proteinExistence type="predicted"/>
<dbReference type="Proteomes" id="UP000287247">
    <property type="component" value="Unassembled WGS sequence"/>
</dbReference>
<dbReference type="Gene3D" id="3.20.20.80">
    <property type="entry name" value="Glycosidases"/>
    <property type="match status" value="1"/>
</dbReference>
<evidence type="ECO:0000259" key="3">
    <source>
        <dbReference type="Pfam" id="PF00128"/>
    </source>
</evidence>
<dbReference type="PANTHER" id="PTHR10357:SF210">
    <property type="entry name" value="MALTODEXTRIN GLUCOSIDASE"/>
    <property type="match status" value="1"/>
</dbReference>
<evidence type="ECO:0000313" key="5">
    <source>
        <dbReference type="Proteomes" id="UP000287247"/>
    </source>
</evidence>
<dbReference type="AlphaFoldDB" id="A0A401INR4"/>
<organism evidence="4 5">
    <name type="scientific">Aphanothece sacrum FPU1</name>
    <dbReference type="NCBI Taxonomy" id="1920663"/>
    <lineage>
        <taxon>Bacteria</taxon>
        <taxon>Bacillati</taxon>
        <taxon>Cyanobacteriota</taxon>
        <taxon>Cyanophyceae</taxon>
        <taxon>Oscillatoriophycideae</taxon>
        <taxon>Chroococcales</taxon>
        <taxon>Aphanothecaceae</taxon>
        <taxon>Aphanothece</taxon>
    </lineage>
</organism>
<keyword evidence="1" id="KW-0378">Hydrolase</keyword>
<dbReference type="InterPro" id="IPR017853">
    <property type="entry name" value="GH"/>
</dbReference>
<dbReference type="GO" id="GO:0005975">
    <property type="term" value="P:carbohydrate metabolic process"/>
    <property type="evidence" value="ECO:0007669"/>
    <property type="project" value="InterPro"/>
</dbReference>
<dbReference type="EMBL" id="BDQK01000017">
    <property type="protein sequence ID" value="GBF82883.1"/>
    <property type="molecule type" value="Genomic_DNA"/>
</dbReference>
<keyword evidence="5" id="KW-1185">Reference proteome</keyword>
<comment type="caution">
    <text evidence="4">The sequence shown here is derived from an EMBL/GenBank/DDBJ whole genome shotgun (WGS) entry which is preliminary data.</text>
</comment>
<feature type="domain" description="Glycosyl hydrolase family 13 catalytic" evidence="3">
    <location>
        <begin position="14"/>
        <end position="126"/>
    </location>
</feature>
<protein>
    <submittedName>
        <fullName evidence="4">Alpha amylase catalytic region</fullName>
    </submittedName>
</protein>
<evidence type="ECO:0000256" key="2">
    <source>
        <dbReference type="ARBA" id="ARBA00023295"/>
    </source>
</evidence>
<dbReference type="Pfam" id="PF00128">
    <property type="entry name" value="Alpha-amylase"/>
    <property type="match status" value="1"/>
</dbReference>
<dbReference type="GO" id="GO:0016798">
    <property type="term" value="F:hydrolase activity, acting on glycosyl bonds"/>
    <property type="evidence" value="ECO:0007669"/>
    <property type="project" value="UniProtKB-KW"/>
</dbReference>
<dbReference type="PANTHER" id="PTHR10357">
    <property type="entry name" value="ALPHA-AMYLASE FAMILY MEMBER"/>
    <property type="match status" value="1"/>
</dbReference>
<evidence type="ECO:0000256" key="1">
    <source>
        <dbReference type="ARBA" id="ARBA00022801"/>
    </source>
</evidence>
<gene>
    <name evidence="4" type="ORF">AsFPU1_4317</name>
</gene>
<dbReference type="InterPro" id="IPR006047">
    <property type="entry name" value="GH13_cat_dom"/>
</dbReference>
<keyword evidence="2" id="KW-0326">Glycosidase</keyword>
<name>A0A401INR4_APHSA</name>
<dbReference type="SUPFAM" id="SSF51445">
    <property type="entry name" value="(Trans)glycosidases"/>
    <property type="match status" value="1"/>
</dbReference>
<reference evidence="5" key="1">
    <citation type="submission" date="2017-05" db="EMBL/GenBank/DDBJ databases">
        <title>Physiological properties and genetic analysis related to exopolysaccharide production of fresh-water unicellular cyanobacterium Aphanothece sacrum, Suizenji Nori, that has been cultured as a food source in Japan.</title>
        <authorList>
            <person name="Kanesaki Y."/>
            <person name="Yoshikawa S."/>
            <person name="Ohki K."/>
        </authorList>
    </citation>
    <scope>NUCLEOTIDE SEQUENCE [LARGE SCALE GENOMIC DNA]</scope>
    <source>
        <strain evidence="5">FPU1</strain>
    </source>
</reference>
<evidence type="ECO:0000313" key="4">
    <source>
        <dbReference type="EMBL" id="GBF82883.1"/>
    </source>
</evidence>